<protein>
    <submittedName>
        <fullName evidence="1">Uncharacterized protein</fullName>
    </submittedName>
</protein>
<gene>
    <name evidence="1" type="ORF">KILIM_018_00630</name>
</gene>
<sequence>MTLQIDITDSLLQTAADAPAELLWACPVELRKPVLRILDTLSSRGSDVDVALAGGRVTLFADSTGLTLSEAMTMYAMWTRAGHTWWGYAPDLTVTSHGFSLHGGRFDLEQDADGTTVVLQLV</sequence>
<reference evidence="1 2" key="1">
    <citation type="submission" date="2012-08" db="EMBL/GenBank/DDBJ databases">
        <title>Whole genome shotgun sequence of Kineosphaera limosa NBRC 100340.</title>
        <authorList>
            <person name="Yoshida I."/>
            <person name="Isaki S."/>
            <person name="Hosoyama A."/>
            <person name="Tsuchikane K."/>
            <person name="Katsumata H."/>
            <person name="Ando Y."/>
            <person name="Ohji S."/>
            <person name="Hamada M."/>
            <person name="Tamura T."/>
            <person name="Yamazoe A."/>
            <person name="Yamazaki S."/>
            <person name="Fujita N."/>
        </authorList>
    </citation>
    <scope>NUCLEOTIDE SEQUENCE [LARGE SCALE GENOMIC DNA]</scope>
    <source>
        <strain evidence="1 2">NBRC 100340</strain>
    </source>
</reference>
<accession>K6W819</accession>
<evidence type="ECO:0000313" key="1">
    <source>
        <dbReference type="EMBL" id="GAB95315.1"/>
    </source>
</evidence>
<dbReference type="AlphaFoldDB" id="K6W819"/>
<comment type="caution">
    <text evidence="1">The sequence shown here is derived from an EMBL/GenBank/DDBJ whole genome shotgun (WGS) entry which is preliminary data.</text>
</comment>
<dbReference type="Proteomes" id="UP000008366">
    <property type="component" value="Unassembled WGS sequence"/>
</dbReference>
<evidence type="ECO:0000313" key="2">
    <source>
        <dbReference type="Proteomes" id="UP000008366"/>
    </source>
</evidence>
<proteinExistence type="predicted"/>
<keyword evidence="2" id="KW-1185">Reference proteome</keyword>
<dbReference type="EMBL" id="BAHD01000018">
    <property type="protein sequence ID" value="GAB95315.1"/>
    <property type="molecule type" value="Genomic_DNA"/>
</dbReference>
<name>K6W819_9MICO</name>
<organism evidence="1 2">
    <name type="scientific">Kineosphaera limosa NBRC 100340</name>
    <dbReference type="NCBI Taxonomy" id="1184609"/>
    <lineage>
        <taxon>Bacteria</taxon>
        <taxon>Bacillati</taxon>
        <taxon>Actinomycetota</taxon>
        <taxon>Actinomycetes</taxon>
        <taxon>Micrococcales</taxon>
        <taxon>Dermatophilaceae</taxon>
        <taxon>Kineosphaera</taxon>
    </lineage>
</organism>
<dbReference type="RefSeq" id="WP_006591847.1">
    <property type="nucleotide sequence ID" value="NZ_BAHD01000018.1"/>
</dbReference>